<reference evidence="2" key="1">
    <citation type="submission" date="2016-11" db="EMBL/GenBank/DDBJ databases">
        <authorList>
            <person name="Varghese N."/>
            <person name="Submissions S."/>
        </authorList>
    </citation>
    <scope>NUCLEOTIDE SEQUENCE [LARGE SCALE GENOMIC DNA]</scope>
    <source>
        <strain evidence="2">DSM 19055</strain>
    </source>
</reference>
<name>A0A1M5VE02_9FLAO</name>
<accession>A0A1M5VE02</accession>
<proteinExistence type="predicted"/>
<dbReference type="Proteomes" id="UP000184047">
    <property type="component" value="Unassembled WGS sequence"/>
</dbReference>
<protein>
    <recommendedName>
        <fullName evidence="3">Bacteriocin-type signal sequence-containing protein</fullName>
    </recommendedName>
</protein>
<evidence type="ECO:0000313" key="2">
    <source>
        <dbReference type="Proteomes" id="UP000184047"/>
    </source>
</evidence>
<sequence>MKNLKKLDKECLKSINGGTASECDTYCKPGEVCIPGVCGSAPKCLATS</sequence>
<dbReference type="InterPro" id="IPR058074">
    <property type="entry name" value="Bacteriocin-like"/>
</dbReference>
<dbReference type="AlphaFoldDB" id="A0A1M5VE02"/>
<dbReference type="NCBIfam" id="NF047798">
    <property type="entry name" value="leader_Chryseo"/>
    <property type="match status" value="1"/>
</dbReference>
<gene>
    <name evidence="1" type="ORF">SAMN05421866_3570</name>
</gene>
<organism evidence="1 2">
    <name type="scientific">Chryseobacterium oranimense</name>
    <dbReference type="NCBI Taxonomy" id="421058"/>
    <lineage>
        <taxon>Bacteria</taxon>
        <taxon>Pseudomonadati</taxon>
        <taxon>Bacteroidota</taxon>
        <taxon>Flavobacteriia</taxon>
        <taxon>Flavobacteriales</taxon>
        <taxon>Weeksellaceae</taxon>
        <taxon>Chryseobacterium group</taxon>
        <taxon>Chryseobacterium</taxon>
    </lineage>
</organism>
<keyword evidence="2" id="KW-1185">Reference proteome</keyword>
<evidence type="ECO:0008006" key="3">
    <source>
        <dbReference type="Google" id="ProtNLM"/>
    </source>
</evidence>
<dbReference type="RefSeq" id="WP_155859161.1">
    <property type="nucleotide sequence ID" value="NZ_FQWT01000006.1"/>
</dbReference>
<evidence type="ECO:0000313" key="1">
    <source>
        <dbReference type="EMBL" id="SHH73479.1"/>
    </source>
</evidence>
<dbReference type="STRING" id="421058.SAMN05421866_3570"/>
<dbReference type="EMBL" id="FQWT01000006">
    <property type="protein sequence ID" value="SHH73479.1"/>
    <property type="molecule type" value="Genomic_DNA"/>
</dbReference>